<dbReference type="RefSeq" id="WP_044908273.1">
    <property type="nucleotide sequence ID" value="NZ_JQIF01000133.1"/>
</dbReference>
<feature type="transmembrane region" description="Helical" evidence="1">
    <location>
        <begin position="212"/>
        <end position="239"/>
    </location>
</feature>
<dbReference type="Proteomes" id="UP000030008">
    <property type="component" value="Unassembled WGS sequence"/>
</dbReference>
<feature type="transmembrane region" description="Helical" evidence="1">
    <location>
        <begin position="143"/>
        <end position="162"/>
    </location>
</feature>
<keyword evidence="1" id="KW-1133">Transmembrane helix</keyword>
<dbReference type="Pfam" id="PF14808">
    <property type="entry name" value="TMEM164"/>
    <property type="match status" value="1"/>
</dbReference>
<dbReference type="EMBL" id="JQIF01000133">
    <property type="protein sequence ID" value="KGJ51192.1"/>
    <property type="molecule type" value="Genomic_DNA"/>
</dbReference>
<dbReference type="AlphaFoldDB" id="A0A099I1P8"/>
<comment type="caution">
    <text evidence="2">The sequence shown here is derived from an EMBL/GenBank/DDBJ whole genome shotgun (WGS) entry which is preliminary data.</text>
</comment>
<feature type="transmembrane region" description="Helical" evidence="1">
    <location>
        <begin position="81"/>
        <end position="104"/>
    </location>
</feature>
<sequence length="253" mass="29638">MKDFFTFYTDIRNMAVPFTAFSLYHMLFLALAILLITALFSYYRRLDAGKQRRMQVIMAIYFLVEELLYTTWLFLFCHEQVWHQILPLELCSLCVYMNALTVYLKKDTLRFFSGVVGLCAGLIAMVYPANISELYPVLSYRTINFYILHASFVLFALIQLQDRTLLQYHYMKKNFLIICGMFATAFIINLNLHTQYMFVGIPPKISFIASLYHITGIMMFLPTILLALFLIQCAVVFLLRRVYRVKQDMQGSV</sequence>
<keyword evidence="1" id="KW-0812">Transmembrane</keyword>
<keyword evidence="1" id="KW-0472">Membrane</keyword>
<proteinExistence type="predicted"/>
<evidence type="ECO:0000313" key="2">
    <source>
        <dbReference type="EMBL" id="KGJ51192.1"/>
    </source>
</evidence>
<feature type="transmembrane region" description="Helical" evidence="1">
    <location>
        <begin position="174"/>
        <end position="192"/>
    </location>
</feature>
<feature type="transmembrane region" description="Helical" evidence="1">
    <location>
        <begin position="20"/>
        <end position="43"/>
    </location>
</feature>
<evidence type="ECO:0000313" key="3">
    <source>
        <dbReference type="Proteomes" id="UP000030008"/>
    </source>
</evidence>
<feature type="transmembrane region" description="Helical" evidence="1">
    <location>
        <begin position="111"/>
        <end position="131"/>
    </location>
</feature>
<feature type="transmembrane region" description="Helical" evidence="1">
    <location>
        <begin position="55"/>
        <end position="75"/>
    </location>
</feature>
<accession>A0A099I1P8</accession>
<protein>
    <submittedName>
        <fullName evidence="2">Membrane protein</fullName>
    </submittedName>
</protein>
<organism evidence="2 3">
    <name type="scientific">Clostridium innocuum</name>
    <dbReference type="NCBI Taxonomy" id="1522"/>
    <lineage>
        <taxon>Bacteria</taxon>
        <taxon>Bacillati</taxon>
        <taxon>Bacillota</taxon>
        <taxon>Clostridia</taxon>
        <taxon>Eubacteriales</taxon>
        <taxon>Clostridiaceae</taxon>
        <taxon>Clostridium</taxon>
    </lineage>
</organism>
<name>A0A099I1P8_CLOIN</name>
<gene>
    <name evidence="2" type="ORF">CIAN88_21960</name>
</gene>
<evidence type="ECO:0000256" key="1">
    <source>
        <dbReference type="SAM" id="Phobius"/>
    </source>
</evidence>
<reference evidence="2 3" key="1">
    <citation type="submission" date="2014-08" db="EMBL/GenBank/DDBJ databases">
        <title>Clostridium innocuum, an unnegligible vancomycin-resistant pathogen causing extra-intestinal infections.</title>
        <authorList>
            <person name="Feng Y."/>
            <person name="Chiu C.-H."/>
        </authorList>
    </citation>
    <scope>NUCLEOTIDE SEQUENCE [LARGE SCALE GENOMIC DNA]</scope>
    <source>
        <strain evidence="2 3">AN88</strain>
    </source>
</reference>